<dbReference type="AlphaFoldDB" id="A0A1A9ACU9"/>
<dbReference type="PATRIC" id="fig|299146.4.peg.5510"/>
<evidence type="ECO:0000313" key="2">
    <source>
        <dbReference type="Proteomes" id="UP000198765"/>
    </source>
</evidence>
<dbReference type="SUPFAM" id="SSF52980">
    <property type="entry name" value="Restriction endonuclease-like"/>
    <property type="match status" value="1"/>
</dbReference>
<name>A0A1A9ACU9_9ACTN</name>
<dbReference type="Pfam" id="PF09670">
    <property type="entry name" value="Cas_Cas02710"/>
    <property type="match status" value="1"/>
</dbReference>
<reference evidence="1 2" key="1">
    <citation type="submission" date="2016-06" db="EMBL/GenBank/DDBJ databases">
        <authorList>
            <person name="Kjaerup R.B."/>
            <person name="Dalgaard T.S."/>
            <person name="Juul-Madsen H.R."/>
        </authorList>
    </citation>
    <scope>NUCLEOTIDE SEQUENCE [LARGE SCALE GENOMIC DNA]</scope>
    <source>
        <strain evidence="1 2">DSM 45248</strain>
    </source>
</reference>
<protein>
    <submittedName>
        <fullName evidence="1">CRISPR-associated protein, TIGR02710 family</fullName>
    </submittedName>
</protein>
<evidence type="ECO:0000313" key="1">
    <source>
        <dbReference type="EMBL" id="SBT54329.1"/>
    </source>
</evidence>
<gene>
    <name evidence="1" type="ORF">GA0070621_5339</name>
</gene>
<sequence length="477" mass="53038">MGSLDEKHARMRRIFRGEEKYGEGTSAEQAQAFRLAEIYDEAVEVARTNSADVERPAVDLLISLSGFSPETTLLAFALTRPARILIITSEGTQKTIDAIWEKLAGKIKFSEARHVTCDPVDPTSIYDIVLKEVRSLLTAGRPPHVIIDITGGKKAMSAGAALAASQLDLPMCYIDSTFDPEIRQALPGSERLCVLPNPTALFGDKDLTAAMAMFRSGVYSGAHALFEKLSESIAEPTRVRFLRDLAALYEAWCNLDVDGLPALIVRVREHLREKRMALAAPITQRIMKQLEFAEALAGRDGPTMLLNFFLLGEHYRVQGRHDFAALLYYRSIEKAFEERLSSEFGLDPVDPDYTKLGDVDDLAARYAVLTTEVYGEPTPSLPRKIALMDAMLLLCLKDDAVLKRIGWTTPSSISSMRGVVDTRNRSVLAHGTASVSMEQSVQLSGRARALMRFFWQVHEPNQNITERIETLRFVSEL</sequence>
<dbReference type="EMBL" id="LT594324">
    <property type="protein sequence ID" value="SBT54329.1"/>
    <property type="molecule type" value="Genomic_DNA"/>
</dbReference>
<accession>A0A1A9ACU9</accession>
<proteinExistence type="predicted"/>
<dbReference type="Gene3D" id="3.40.50.10770">
    <property type="entry name" value="Hypothetical protein VC1899 like domain (Restriction endonuclease-like)"/>
    <property type="match status" value="1"/>
</dbReference>
<keyword evidence="2" id="KW-1185">Reference proteome</keyword>
<dbReference type="NCBIfam" id="TIGR02710">
    <property type="entry name" value="TIGR02710 family CRISPR-associated CARF protein"/>
    <property type="match status" value="1"/>
</dbReference>
<dbReference type="InterPro" id="IPR014082">
    <property type="entry name" value="CRISPR-assoc_prot_Cas02710"/>
</dbReference>
<dbReference type="InterPro" id="IPR011335">
    <property type="entry name" value="Restrct_endonuc-II-like"/>
</dbReference>
<dbReference type="Proteomes" id="UP000198765">
    <property type="component" value="Chromosome I"/>
</dbReference>
<organism evidence="1 2">
    <name type="scientific">Micromonospora narathiwatensis</name>
    <dbReference type="NCBI Taxonomy" id="299146"/>
    <lineage>
        <taxon>Bacteria</taxon>
        <taxon>Bacillati</taxon>
        <taxon>Actinomycetota</taxon>
        <taxon>Actinomycetes</taxon>
        <taxon>Micromonosporales</taxon>
        <taxon>Micromonosporaceae</taxon>
        <taxon>Micromonospora</taxon>
    </lineage>
</organism>